<dbReference type="GO" id="GO:0003676">
    <property type="term" value="F:nucleic acid binding"/>
    <property type="evidence" value="ECO:0007669"/>
    <property type="project" value="InterPro"/>
</dbReference>
<dbReference type="VEuPathDB" id="TriTrypDB:TvY486_0032540"/>
<dbReference type="AlphaFoldDB" id="F9WS93"/>
<evidence type="ECO:0000256" key="1">
    <source>
        <dbReference type="PROSITE-ProRule" id="PRU00042"/>
    </source>
</evidence>
<keyword evidence="1" id="KW-0479">Metal-binding</keyword>
<keyword evidence="5" id="KW-1185">Reference proteome</keyword>
<feature type="region of interest" description="Disordered" evidence="2">
    <location>
        <begin position="328"/>
        <end position="357"/>
    </location>
</feature>
<reference evidence="4 5" key="1">
    <citation type="journal article" date="2012" name="Proc. Natl. Acad. Sci. U.S.A.">
        <title>Antigenic diversity is generated by distinct evolutionary mechanisms in African trypanosome species.</title>
        <authorList>
            <person name="Jackson A.P."/>
            <person name="Berry A."/>
            <person name="Aslett M."/>
            <person name="Allison H.C."/>
            <person name="Burton P."/>
            <person name="Vavrova-Anderson J."/>
            <person name="Brown R."/>
            <person name="Browne H."/>
            <person name="Corton N."/>
            <person name="Hauser H."/>
            <person name="Gamble J."/>
            <person name="Gilderthorp R."/>
            <person name="Marcello L."/>
            <person name="McQuillan J."/>
            <person name="Otto T.D."/>
            <person name="Quail M.A."/>
            <person name="Sanders M.J."/>
            <person name="van Tonder A."/>
            <person name="Ginger M.L."/>
            <person name="Field M.C."/>
            <person name="Barry J.D."/>
            <person name="Hertz-Fowler C."/>
            <person name="Berriman M."/>
        </authorList>
    </citation>
    <scope>NUCLEOTIDE SEQUENCE</scope>
    <source>
        <strain evidence="4 5">Y486</strain>
    </source>
</reference>
<organism evidence="4 5">
    <name type="scientific">Trypanosoma vivax (strain Y486)</name>
    <dbReference type="NCBI Taxonomy" id="1055687"/>
    <lineage>
        <taxon>Eukaryota</taxon>
        <taxon>Discoba</taxon>
        <taxon>Euglenozoa</taxon>
        <taxon>Kinetoplastea</taxon>
        <taxon>Metakinetoplastina</taxon>
        <taxon>Trypanosomatida</taxon>
        <taxon>Trypanosomatidae</taxon>
        <taxon>Trypanosoma</taxon>
        <taxon>Duttonella</taxon>
    </lineage>
</organism>
<feature type="non-terminal residue" evidence="4">
    <location>
        <position position="357"/>
    </location>
</feature>
<dbReference type="InterPro" id="IPR012337">
    <property type="entry name" value="RNaseH-like_sf"/>
</dbReference>
<dbReference type="EMBL" id="CAEX01005543">
    <property type="protein sequence ID" value="CCD20432.1"/>
    <property type="molecule type" value="Genomic_DNA"/>
</dbReference>
<dbReference type="Proteomes" id="UP000009027">
    <property type="component" value="Unassembled WGS sequence"/>
</dbReference>
<keyword evidence="1" id="KW-0863">Zinc-finger</keyword>
<evidence type="ECO:0000256" key="2">
    <source>
        <dbReference type="SAM" id="MobiDB-lite"/>
    </source>
</evidence>
<sequence>MRRVQRFRDFDYQVWTEVLVVLDVSSGAGALVYPKDGRRSKVVLGAGSLACRYRAECVAMEAGLKRLVVVIGLSKTRGTRAVAFTGSLLLLMALSAGPEVVEGAMLKRIWDIILRILRLRMSVNFQFMFSHCGAPRNDAADKAAEQGNVKPQSYPAWATDIVTGVERQVRNEMYRAFGKGRMPRTHRSELFDHVWPVPKHTKLGRLGESLLARFRTGISKHFGWLHRVLTRKTDRLECRWCSTPDLWVATTQCDPIICPLCNMACARRHAGGAHLVKIRGLERDCALGLTKKVRRAALTHKNGCACHVCGGAFEQRGLLVEHMATHPPGVVPTVEERPKRRREEDTPDDGNTLKCPW</sequence>
<dbReference type="InterPro" id="IPR036397">
    <property type="entry name" value="RNaseH_sf"/>
</dbReference>
<dbReference type="SUPFAM" id="SSF53098">
    <property type="entry name" value="Ribonuclease H-like"/>
    <property type="match status" value="1"/>
</dbReference>
<name>F9WS93_TRYVY</name>
<evidence type="ECO:0000259" key="3">
    <source>
        <dbReference type="PROSITE" id="PS50157"/>
    </source>
</evidence>
<feature type="compositionally biased region" description="Basic and acidic residues" evidence="2">
    <location>
        <begin position="334"/>
        <end position="344"/>
    </location>
</feature>
<keyword evidence="1" id="KW-0862">Zinc</keyword>
<dbReference type="PROSITE" id="PS00028">
    <property type="entry name" value="ZINC_FINGER_C2H2_1"/>
    <property type="match status" value="1"/>
</dbReference>
<gene>
    <name evidence="4" type="ORF">TvY486_0032540</name>
</gene>
<dbReference type="PROSITE" id="PS50157">
    <property type="entry name" value="ZINC_FINGER_C2H2_2"/>
    <property type="match status" value="1"/>
</dbReference>
<evidence type="ECO:0000313" key="5">
    <source>
        <dbReference type="Proteomes" id="UP000009027"/>
    </source>
</evidence>
<protein>
    <recommendedName>
        <fullName evidence="3">C2H2-type domain-containing protein</fullName>
    </recommendedName>
</protein>
<proteinExistence type="predicted"/>
<dbReference type="InterPro" id="IPR013087">
    <property type="entry name" value="Znf_C2H2_type"/>
</dbReference>
<dbReference type="Gene3D" id="3.30.420.10">
    <property type="entry name" value="Ribonuclease H-like superfamily/Ribonuclease H"/>
    <property type="match status" value="1"/>
</dbReference>
<accession>F9WS93</accession>
<feature type="domain" description="C2H2-type" evidence="3">
    <location>
        <begin position="304"/>
        <end position="326"/>
    </location>
</feature>
<evidence type="ECO:0000313" key="4">
    <source>
        <dbReference type="EMBL" id="CCD20432.1"/>
    </source>
</evidence>
<dbReference type="GO" id="GO:0008270">
    <property type="term" value="F:zinc ion binding"/>
    <property type="evidence" value="ECO:0007669"/>
    <property type="project" value="UniProtKB-KW"/>
</dbReference>